<dbReference type="Proteomes" id="UP001489897">
    <property type="component" value="Unassembled WGS sequence"/>
</dbReference>
<evidence type="ECO:0000313" key="1">
    <source>
        <dbReference type="EMBL" id="MEM5426460.1"/>
    </source>
</evidence>
<gene>
    <name evidence="1" type="ORF">VSR73_36450</name>
</gene>
<comment type="caution">
    <text evidence="1">The sequence shown here is derived from an EMBL/GenBank/DDBJ whole genome shotgun (WGS) entry which is preliminary data.</text>
</comment>
<proteinExistence type="predicted"/>
<organism evidence="1 2">
    <name type="scientific">Paraburkholderia ferrariae</name>
    <dbReference type="NCBI Taxonomy" id="386056"/>
    <lineage>
        <taxon>Bacteria</taxon>
        <taxon>Pseudomonadati</taxon>
        <taxon>Pseudomonadota</taxon>
        <taxon>Betaproteobacteria</taxon>
        <taxon>Burkholderiales</taxon>
        <taxon>Burkholderiaceae</taxon>
        <taxon>Paraburkholderia</taxon>
    </lineage>
</organism>
<reference evidence="1 2" key="1">
    <citation type="submission" date="2024-01" db="EMBL/GenBank/DDBJ databases">
        <title>The diversity of rhizobia nodulating Mimosa spp. in eleven states of Brazil covering several biomes is determined by host plant, location, and edaphic factors.</title>
        <authorList>
            <person name="Rouws L."/>
            <person name="Barauna A."/>
            <person name="Beukes C."/>
            <person name="De Faria S.M."/>
            <person name="Gross E."/>
            <person name="Dos Reis Junior F.B."/>
            <person name="Simon M."/>
            <person name="Maluk M."/>
            <person name="Odee D.W."/>
            <person name="Kenicer G."/>
            <person name="Young J.P.W."/>
            <person name="Reis V.M."/>
            <person name="Zilli J."/>
            <person name="James E.K."/>
        </authorList>
    </citation>
    <scope>NUCLEOTIDE SEQUENCE [LARGE SCALE GENOMIC DNA]</scope>
    <source>
        <strain evidence="1 2">JPY167</strain>
    </source>
</reference>
<sequence length="53" mass="5493">MALRAVLTGSLSLLHVAHGASARARARAFWQGLPLAGDVLAALVERSGVLGER</sequence>
<protein>
    <submittedName>
        <fullName evidence="1">Uncharacterized protein</fullName>
    </submittedName>
</protein>
<dbReference type="EMBL" id="JAYMRV010000017">
    <property type="protein sequence ID" value="MEM5426460.1"/>
    <property type="molecule type" value="Genomic_DNA"/>
</dbReference>
<dbReference type="RefSeq" id="WP_342950107.1">
    <property type="nucleotide sequence ID" value="NZ_JAYMRV010000017.1"/>
</dbReference>
<keyword evidence="2" id="KW-1185">Reference proteome</keyword>
<name>A0ABU9S2B6_9BURK</name>
<evidence type="ECO:0000313" key="2">
    <source>
        <dbReference type="Proteomes" id="UP001489897"/>
    </source>
</evidence>
<accession>A0ABU9S2B6</accession>